<keyword evidence="1" id="KW-0732">Signal</keyword>
<feature type="signal peptide" evidence="1">
    <location>
        <begin position="1"/>
        <end position="16"/>
    </location>
</feature>
<keyword evidence="3" id="KW-1185">Reference proteome</keyword>
<evidence type="ECO:0000313" key="3">
    <source>
        <dbReference type="Proteomes" id="UP001302367"/>
    </source>
</evidence>
<evidence type="ECO:0000313" key="2">
    <source>
        <dbReference type="EMBL" id="WPA97578.1"/>
    </source>
</evidence>
<accession>A0ABZ0NDG8</accession>
<proteinExistence type="predicted"/>
<dbReference type="GeneID" id="35426067"/>
<reference evidence="2 3" key="1">
    <citation type="submission" date="2023-09" db="EMBL/GenBank/DDBJ databases">
        <title>Complete-Gapless Cercospora beticola genome.</title>
        <authorList>
            <person name="Wyatt N.A."/>
            <person name="Spanner R.E."/>
            <person name="Bolton M.D."/>
        </authorList>
    </citation>
    <scope>NUCLEOTIDE SEQUENCE [LARGE SCALE GENOMIC DNA]</scope>
    <source>
        <strain evidence="2">Cb09-40</strain>
    </source>
</reference>
<gene>
    <name evidence="2" type="ORF">RHO25_002188</name>
</gene>
<evidence type="ECO:0000256" key="1">
    <source>
        <dbReference type="SAM" id="SignalP"/>
    </source>
</evidence>
<sequence length="477" mass="49694">MKFCSLILAAAAAVSAAIVPPPGLQPRQMSFCGTVASRCTGTSRQAQLTTYCSSYLRIPRVTTTRTVTAATVRPTTTVTVRVAGITTITTTISVTRTLSQTSTTNVAIAAATVSTTQTTTSFSTRTTTTTRTVTTRTTSVQAPDVTQMVSECAAPPNPDAAITIMRVGNGISRKEKREASDDDNVVLAKELMERQAIAKPACLASYTSAYRQSSACSCASIRASTSTSTRFVTATSTSTATTTLTTSVNTIRATVTNTVATVTQIIAETVNVQSTFTSTMMSTMTRLVSGPTTTVLSGVVFTRTLSPKSTIYTLGGAAAQPTFYIQNDVLNYAFLQAPWSDKKKKNKRDAAGTLNFDSIPASSAQLFSLPAGMSGPLASSDGSLLAAQSIDIISPDGEGYDNIDVQMVSATDLASGAFGPVSCSVTAGANGTCPMSCWFTGQGMGDINQGNPFGTWMLGQPGSSGDDETWGVWAVTP</sequence>
<name>A0ABZ0NDG8_CERBT</name>
<organism evidence="2 3">
    <name type="scientific">Cercospora beticola</name>
    <name type="common">Sugarbeet leaf spot fungus</name>
    <dbReference type="NCBI Taxonomy" id="122368"/>
    <lineage>
        <taxon>Eukaryota</taxon>
        <taxon>Fungi</taxon>
        <taxon>Dikarya</taxon>
        <taxon>Ascomycota</taxon>
        <taxon>Pezizomycotina</taxon>
        <taxon>Dothideomycetes</taxon>
        <taxon>Dothideomycetidae</taxon>
        <taxon>Mycosphaerellales</taxon>
        <taxon>Mycosphaerellaceae</taxon>
        <taxon>Cercospora</taxon>
    </lineage>
</organism>
<dbReference type="Proteomes" id="UP001302367">
    <property type="component" value="Chromosome 2"/>
</dbReference>
<feature type="chain" id="PRO_5046881616" evidence="1">
    <location>
        <begin position="17"/>
        <end position="477"/>
    </location>
</feature>
<dbReference type="EMBL" id="CP134185">
    <property type="protein sequence ID" value="WPA97578.1"/>
    <property type="molecule type" value="Genomic_DNA"/>
</dbReference>
<protein>
    <submittedName>
        <fullName evidence="2">Uncharacterized protein</fullName>
    </submittedName>
</protein>
<dbReference type="RefSeq" id="XP_065458264.1">
    <property type="nucleotide sequence ID" value="XM_065602192.1"/>
</dbReference>